<keyword evidence="2" id="KW-1277">Toxin-antitoxin system</keyword>
<comment type="caution">
    <text evidence="3">The sequence shown here is derived from an EMBL/GenBank/DDBJ whole genome shotgun (WGS) entry which is preliminary data.</text>
</comment>
<dbReference type="InterPro" id="IPR051803">
    <property type="entry name" value="TA_system_RelE-like_toxin"/>
</dbReference>
<evidence type="ECO:0000256" key="1">
    <source>
        <dbReference type="ARBA" id="ARBA00006226"/>
    </source>
</evidence>
<protein>
    <submittedName>
        <fullName evidence="3">Toxin ParE1/3/4</fullName>
    </submittedName>
</protein>
<dbReference type="InterPro" id="IPR035093">
    <property type="entry name" value="RelE/ParE_toxin_dom_sf"/>
</dbReference>
<proteinExistence type="inferred from homology"/>
<keyword evidence="4" id="KW-1185">Reference proteome</keyword>
<sequence length="105" mass="12414">MAQIIWTEPALDELNEIVEYIALSNPNAAQQLVHTVFNITQRLEQFPDSGREPPELEMFLYRELIINPCRVFYKTENDKIYILHVMRQERDLRKFMLGTTTDEGI</sequence>
<comment type="similarity">
    <text evidence="1">Belongs to the RelE toxin family.</text>
</comment>
<dbReference type="RefSeq" id="WP_310067564.1">
    <property type="nucleotide sequence ID" value="NZ_JAVDVX010000001.1"/>
</dbReference>
<gene>
    <name evidence="3" type="ORF">J2X05_000219</name>
</gene>
<dbReference type="PANTHER" id="PTHR33755:SF5">
    <property type="entry name" value="TYPE II TOXIN-ANTITOXIN SYSTEM RELE_PARE FAMILY TOXIN"/>
    <property type="match status" value="1"/>
</dbReference>
<reference evidence="3 4" key="1">
    <citation type="submission" date="2023-07" db="EMBL/GenBank/DDBJ databases">
        <title>Sorghum-associated microbial communities from plants grown in Nebraska, USA.</title>
        <authorList>
            <person name="Schachtman D."/>
        </authorList>
    </citation>
    <scope>NUCLEOTIDE SEQUENCE [LARGE SCALE GENOMIC DNA]</scope>
    <source>
        <strain evidence="3 4">BE190</strain>
    </source>
</reference>
<organism evidence="3 4">
    <name type="scientific">Cellvibrio fibrivorans</name>
    <dbReference type="NCBI Taxonomy" id="126350"/>
    <lineage>
        <taxon>Bacteria</taxon>
        <taxon>Pseudomonadati</taxon>
        <taxon>Pseudomonadota</taxon>
        <taxon>Gammaproteobacteria</taxon>
        <taxon>Cellvibrionales</taxon>
        <taxon>Cellvibrionaceae</taxon>
        <taxon>Cellvibrio</taxon>
    </lineage>
</organism>
<accession>A0ABU1USQ6</accession>
<evidence type="ECO:0000256" key="2">
    <source>
        <dbReference type="ARBA" id="ARBA00022649"/>
    </source>
</evidence>
<dbReference type="Pfam" id="PF05016">
    <property type="entry name" value="ParE_toxin"/>
    <property type="match status" value="1"/>
</dbReference>
<dbReference type="InterPro" id="IPR007712">
    <property type="entry name" value="RelE/ParE_toxin"/>
</dbReference>
<dbReference type="PANTHER" id="PTHR33755">
    <property type="entry name" value="TOXIN PARE1-RELATED"/>
    <property type="match status" value="1"/>
</dbReference>
<evidence type="ECO:0000313" key="3">
    <source>
        <dbReference type="EMBL" id="MDR7088216.1"/>
    </source>
</evidence>
<evidence type="ECO:0000313" key="4">
    <source>
        <dbReference type="Proteomes" id="UP001253595"/>
    </source>
</evidence>
<name>A0ABU1USQ6_9GAMM</name>
<dbReference type="Proteomes" id="UP001253595">
    <property type="component" value="Unassembled WGS sequence"/>
</dbReference>
<dbReference type="Gene3D" id="3.30.2310.20">
    <property type="entry name" value="RelE-like"/>
    <property type="match status" value="1"/>
</dbReference>
<dbReference type="EMBL" id="JAVDVX010000001">
    <property type="protein sequence ID" value="MDR7088216.1"/>
    <property type="molecule type" value="Genomic_DNA"/>
</dbReference>